<keyword evidence="1" id="KW-0472">Membrane</keyword>
<evidence type="ECO:0000313" key="4">
    <source>
        <dbReference type="Proteomes" id="UP000002051"/>
    </source>
</evidence>
<keyword evidence="4" id="KW-1185">Reference proteome</keyword>
<accession>G7KYT9</accession>
<evidence type="ECO:0000313" key="3">
    <source>
        <dbReference type="EnsemblPlants" id="AES77324"/>
    </source>
</evidence>
<dbReference type="AlphaFoldDB" id="G7KYT9"/>
<organism evidence="2 4">
    <name type="scientific">Medicago truncatula</name>
    <name type="common">Barrel medic</name>
    <name type="synonym">Medicago tribuloides</name>
    <dbReference type="NCBI Taxonomy" id="3880"/>
    <lineage>
        <taxon>Eukaryota</taxon>
        <taxon>Viridiplantae</taxon>
        <taxon>Streptophyta</taxon>
        <taxon>Embryophyta</taxon>
        <taxon>Tracheophyta</taxon>
        <taxon>Spermatophyta</taxon>
        <taxon>Magnoliopsida</taxon>
        <taxon>eudicotyledons</taxon>
        <taxon>Gunneridae</taxon>
        <taxon>Pentapetalae</taxon>
        <taxon>rosids</taxon>
        <taxon>fabids</taxon>
        <taxon>Fabales</taxon>
        <taxon>Fabaceae</taxon>
        <taxon>Papilionoideae</taxon>
        <taxon>50 kb inversion clade</taxon>
        <taxon>NPAAA clade</taxon>
        <taxon>Hologalegina</taxon>
        <taxon>IRL clade</taxon>
        <taxon>Trifolieae</taxon>
        <taxon>Medicago</taxon>
    </lineage>
</organism>
<reference evidence="2 4" key="2">
    <citation type="journal article" date="2014" name="BMC Genomics">
        <title>An improved genome release (version Mt4.0) for the model legume Medicago truncatula.</title>
        <authorList>
            <person name="Tang H."/>
            <person name="Krishnakumar V."/>
            <person name="Bidwell S."/>
            <person name="Rosen B."/>
            <person name="Chan A."/>
            <person name="Zhou S."/>
            <person name="Gentzbittel L."/>
            <person name="Childs K.L."/>
            <person name="Yandell M."/>
            <person name="Gundlach H."/>
            <person name="Mayer K.F."/>
            <person name="Schwartz D.C."/>
            <person name="Town C.D."/>
        </authorList>
    </citation>
    <scope>GENOME REANNOTATION</scope>
    <source>
        <strain evidence="3 4">cv. Jemalong A17</strain>
    </source>
</reference>
<dbReference type="PaxDb" id="3880-AES77324"/>
<dbReference type="EMBL" id="CM001223">
    <property type="protein sequence ID" value="AES77324.1"/>
    <property type="molecule type" value="Genomic_DNA"/>
</dbReference>
<sequence length="79" mass="8993">MNIGPEKKKDGDEDPSPFSWFTVFCAILSAATLVMMASFKFSSQNNGWFQLLPTTHSLGEDDEIHTYETRQCIFNTLQK</sequence>
<proteinExistence type="predicted"/>
<dbReference type="Proteomes" id="UP000002051">
    <property type="component" value="Unassembled WGS sequence"/>
</dbReference>
<dbReference type="HOGENOM" id="CLU_2609690_0_0_1"/>
<keyword evidence="1 2" id="KW-0812">Transmembrane</keyword>
<evidence type="ECO:0000256" key="1">
    <source>
        <dbReference type="SAM" id="Phobius"/>
    </source>
</evidence>
<evidence type="ECO:0000313" key="2">
    <source>
        <dbReference type="EMBL" id="AES77324.1"/>
    </source>
</evidence>
<reference evidence="3" key="3">
    <citation type="submission" date="2015-04" db="UniProtKB">
        <authorList>
            <consortium name="EnsemblPlants"/>
        </authorList>
    </citation>
    <scope>IDENTIFICATION</scope>
    <source>
        <strain evidence="3">cv. Jemalong A17</strain>
    </source>
</reference>
<protein>
    <submittedName>
        <fullName evidence="2">Transmembrane protein, putative</fullName>
    </submittedName>
</protein>
<keyword evidence="1" id="KW-1133">Transmembrane helix</keyword>
<feature type="transmembrane region" description="Helical" evidence="1">
    <location>
        <begin position="20"/>
        <end position="39"/>
    </location>
</feature>
<reference evidence="2 4" key="1">
    <citation type="journal article" date="2011" name="Nature">
        <title>The Medicago genome provides insight into the evolution of rhizobial symbioses.</title>
        <authorList>
            <person name="Young N.D."/>
            <person name="Debelle F."/>
            <person name="Oldroyd G.E."/>
            <person name="Geurts R."/>
            <person name="Cannon S.B."/>
            <person name="Udvardi M.K."/>
            <person name="Benedito V.A."/>
            <person name="Mayer K.F."/>
            <person name="Gouzy J."/>
            <person name="Schoof H."/>
            <person name="Van de Peer Y."/>
            <person name="Proost S."/>
            <person name="Cook D.R."/>
            <person name="Meyers B.C."/>
            <person name="Spannagl M."/>
            <person name="Cheung F."/>
            <person name="De Mita S."/>
            <person name="Krishnakumar V."/>
            <person name="Gundlach H."/>
            <person name="Zhou S."/>
            <person name="Mudge J."/>
            <person name="Bharti A.K."/>
            <person name="Murray J.D."/>
            <person name="Naoumkina M.A."/>
            <person name="Rosen B."/>
            <person name="Silverstein K.A."/>
            <person name="Tang H."/>
            <person name="Rombauts S."/>
            <person name="Zhao P.X."/>
            <person name="Zhou P."/>
            <person name="Barbe V."/>
            <person name="Bardou P."/>
            <person name="Bechner M."/>
            <person name="Bellec A."/>
            <person name="Berger A."/>
            <person name="Berges H."/>
            <person name="Bidwell S."/>
            <person name="Bisseling T."/>
            <person name="Choisne N."/>
            <person name="Couloux A."/>
            <person name="Denny R."/>
            <person name="Deshpande S."/>
            <person name="Dai X."/>
            <person name="Doyle J.J."/>
            <person name="Dudez A.M."/>
            <person name="Farmer A.D."/>
            <person name="Fouteau S."/>
            <person name="Franken C."/>
            <person name="Gibelin C."/>
            <person name="Gish J."/>
            <person name="Goldstein S."/>
            <person name="Gonzalez A.J."/>
            <person name="Green P.J."/>
            <person name="Hallab A."/>
            <person name="Hartog M."/>
            <person name="Hua A."/>
            <person name="Humphray S.J."/>
            <person name="Jeong D.H."/>
            <person name="Jing Y."/>
            <person name="Jocker A."/>
            <person name="Kenton S.M."/>
            <person name="Kim D.J."/>
            <person name="Klee K."/>
            <person name="Lai H."/>
            <person name="Lang C."/>
            <person name="Lin S."/>
            <person name="Macmil S.L."/>
            <person name="Magdelenat G."/>
            <person name="Matthews L."/>
            <person name="McCorrison J."/>
            <person name="Monaghan E.L."/>
            <person name="Mun J.H."/>
            <person name="Najar F.Z."/>
            <person name="Nicholson C."/>
            <person name="Noirot C."/>
            <person name="O'Bleness M."/>
            <person name="Paule C.R."/>
            <person name="Poulain J."/>
            <person name="Prion F."/>
            <person name="Qin B."/>
            <person name="Qu C."/>
            <person name="Retzel E.F."/>
            <person name="Riddle C."/>
            <person name="Sallet E."/>
            <person name="Samain S."/>
            <person name="Samson N."/>
            <person name="Sanders I."/>
            <person name="Saurat O."/>
            <person name="Scarpelli C."/>
            <person name="Schiex T."/>
            <person name="Segurens B."/>
            <person name="Severin A.J."/>
            <person name="Sherrier D.J."/>
            <person name="Shi R."/>
            <person name="Sims S."/>
            <person name="Singer S.R."/>
            <person name="Sinharoy S."/>
            <person name="Sterck L."/>
            <person name="Viollet A."/>
            <person name="Wang B.B."/>
            <person name="Wang K."/>
            <person name="Wang M."/>
            <person name="Wang X."/>
            <person name="Warfsmann J."/>
            <person name="Weissenbach J."/>
            <person name="White D.D."/>
            <person name="White J.D."/>
            <person name="Wiley G.B."/>
            <person name="Wincker P."/>
            <person name="Xing Y."/>
            <person name="Yang L."/>
            <person name="Yao Z."/>
            <person name="Ying F."/>
            <person name="Zhai J."/>
            <person name="Zhou L."/>
            <person name="Zuber A."/>
            <person name="Denarie J."/>
            <person name="Dixon R.A."/>
            <person name="May G.D."/>
            <person name="Schwartz D.C."/>
            <person name="Rogers J."/>
            <person name="Quetier F."/>
            <person name="Town C.D."/>
            <person name="Roe B.A."/>
        </authorList>
    </citation>
    <scope>NUCLEOTIDE SEQUENCE [LARGE SCALE GENOMIC DNA]</scope>
    <source>
        <strain evidence="2">A17</strain>
        <strain evidence="3 4">cv. Jemalong A17</strain>
    </source>
</reference>
<dbReference type="EnsemblPlants" id="AES77324">
    <property type="protein sequence ID" value="AES77324"/>
    <property type="gene ID" value="MTR_7g009300"/>
</dbReference>
<name>G7KYT9_MEDTR</name>
<gene>
    <name evidence="2" type="ordered locus">MTR_7g009300</name>
</gene>